<dbReference type="EMBL" id="VOLQ01000025">
    <property type="protein sequence ID" value="TWX65118.1"/>
    <property type="molecule type" value="Genomic_DNA"/>
</dbReference>
<dbReference type="PANTHER" id="PTHR44591:SF3">
    <property type="entry name" value="RESPONSE REGULATORY DOMAIN-CONTAINING PROTEIN"/>
    <property type="match status" value="1"/>
</dbReference>
<dbReference type="GO" id="GO:0000160">
    <property type="term" value="P:phosphorelay signal transduction system"/>
    <property type="evidence" value="ECO:0007669"/>
    <property type="project" value="InterPro"/>
</dbReference>
<feature type="domain" description="Response regulatory" evidence="3">
    <location>
        <begin position="4"/>
        <end position="118"/>
    </location>
</feature>
<feature type="modified residue" description="4-aspartylphosphate" evidence="2">
    <location>
        <position position="56"/>
    </location>
</feature>
<evidence type="ECO:0000256" key="1">
    <source>
        <dbReference type="ARBA" id="ARBA00022553"/>
    </source>
</evidence>
<dbReference type="Pfam" id="PF00072">
    <property type="entry name" value="Response_reg"/>
    <property type="match status" value="1"/>
</dbReference>
<proteinExistence type="predicted"/>
<evidence type="ECO:0000259" key="3">
    <source>
        <dbReference type="PROSITE" id="PS50110"/>
    </source>
</evidence>
<evidence type="ECO:0000313" key="6">
    <source>
        <dbReference type="Proteomes" id="UP000321525"/>
    </source>
</evidence>
<keyword evidence="1 2" id="KW-0597">Phosphoprotein</keyword>
<dbReference type="SUPFAM" id="SSF52172">
    <property type="entry name" value="CheY-like"/>
    <property type="match status" value="1"/>
</dbReference>
<comment type="caution">
    <text evidence="5">The sequence shown here is derived from an EMBL/GenBank/DDBJ whole genome shotgun (WGS) entry which is preliminary data.</text>
</comment>
<dbReference type="Proteomes" id="UP000321525">
    <property type="component" value="Unassembled WGS sequence"/>
</dbReference>
<dbReference type="Proteomes" id="UP000321917">
    <property type="component" value="Unassembled WGS sequence"/>
</dbReference>
<accession>A0A5C6Q8I3</accession>
<dbReference type="Gene3D" id="3.40.50.2300">
    <property type="match status" value="1"/>
</dbReference>
<dbReference type="SMART" id="SM00448">
    <property type="entry name" value="REC"/>
    <property type="match status" value="1"/>
</dbReference>
<reference evidence="5 7" key="1">
    <citation type="submission" date="2019-07" db="EMBL/GenBank/DDBJ databases">
        <title>Genomes of sea-ice associated Colwellia species.</title>
        <authorList>
            <person name="Bowman J.P."/>
        </authorList>
    </citation>
    <scope>NUCLEOTIDE SEQUENCE [LARGE SCALE GENOMIC DNA]</scope>
    <source>
        <strain evidence="4 6">ACAM 607</strain>
        <strain evidence="5 7">IC036</strain>
    </source>
</reference>
<evidence type="ECO:0000313" key="4">
    <source>
        <dbReference type="EMBL" id="TWX56095.1"/>
    </source>
</evidence>
<evidence type="ECO:0000313" key="7">
    <source>
        <dbReference type="Proteomes" id="UP000321917"/>
    </source>
</evidence>
<dbReference type="PANTHER" id="PTHR44591">
    <property type="entry name" value="STRESS RESPONSE REGULATOR PROTEIN 1"/>
    <property type="match status" value="1"/>
</dbReference>
<dbReference type="EMBL" id="VOLR01000025">
    <property type="protein sequence ID" value="TWX56095.1"/>
    <property type="molecule type" value="Genomic_DNA"/>
</dbReference>
<dbReference type="OrthoDB" id="9801101at2"/>
<gene>
    <name evidence="4" type="ORF">ESZ26_15510</name>
    <name evidence="5" type="ORF">ESZ27_12830</name>
</gene>
<dbReference type="InterPro" id="IPR011006">
    <property type="entry name" value="CheY-like_superfamily"/>
</dbReference>
<dbReference type="PROSITE" id="PS50110">
    <property type="entry name" value="RESPONSE_REGULATORY"/>
    <property type="match status" value="1"/>
</dbReference>
<dbReference type="InterPro" id="IPR001789">
    <property type="entry name" value="Sig_transdc_resp-reg_receiver"/>
</dbReference>
<name>A0A5C6Q8I3_9GAMM</name>
<keyword evidence="6" id="KW-1185">Reference proteome</keyword>
<dbReference type="RefSeq" id="WP_146800375.1">
    <property type="nucleotide sequence ID" value="NZ_VOLP01000024.1"/>
</dbReference>
<sequence>MSKVVLIVDDSIVSRMMLKEIVKSYIPGVNIIETGGGEQCLSQITADSKIDIAIFDYNMPGMTGFELISALDKLISIPKRALLTANIQDEIKQQAEQAGVVFLNKPITEELISHFLNS</sequence>
<organism evidence="5 7">
    <name type="scientific">Colwellia hornerae</name>
    <dbReference type="NCBI Taxonomy" id="89402"/>
    <lineage>
        <taxon>Bacteria</taxon>
        <taxon>Pseudomonadati</taxon>
        <taxon>Pseudomonadota</taxon>
        <taxon>Gammaproteobacteria</taxon>
        <taxon>Alteromonadales</taxon>
        <taxon>Colwelliaceae</taxon>
        <taxon>Colwellia</taxon>
    </lineage>
</organism>
<evidence type="ECO:0000256" key="2">
    <source>
        <dbReference type="PROSITE-ProRule" id="PRU00169"/>
    </source>
</evidence>
<dbReference type="InterPro" id="IPR050595">
    <property type="entry name" value="Bact_response_regulator"/>
</dbReference>
<dbReference type="AlphaFoldDB" id="A0A5C6Q8I3"/>
<protein>
    <submittedName>
        <fullName evidence="5">Response regulator</fullName>
    </submittedName>
</protein>
<evidence type="ECO:0000313" key="5">
    <source>
        <dbReference type="EMBL" id="TWX65118.1"/>
    </source>
</evidence>